<comment type="similarity">
    <text evidence="2 6">Belongs to the plant self-incompatibility (S1) protein family.</text>
</comment>
<evidence type="ECO:0000256" key="2">
    <source>
        <dbReference type="ARBA" id="ARBA00005581"/>
    </source>
</evidence>
<keyword evidence="7" id="KW-1133">Transmembrane helix</keyword>
<keyword evidence="5" id="KW-0732">Signal</keyword>
<accession>A0ABP1B197</accession>
<evidence type="ECO:0000313" key="9">
    <source>
        <dbReference type="Proteomes" id="UP001497522"/>
    </source>
</evidence>
<keyword evidence="3 6" id="KW-0713">Self-incompatibility</keyword>
<proteinExistence type="inferred from homology"/>
<dbReference type="InterPro" id="IPR010264">
    <property type="entry name" value="Self-incomp_S1"/>
</dbReference>
<reference evidence="8" key="1">
    <citation type="submission" date="2024-03" db="EMBL/GenBank/DDBJ databases">
        <authorList>
            <consortium name="ELIXIR-Norway"/>
            <consortium name="Elixir Norway"/>
        </authorList>
    </citation>
    <scope>NUCLEOTIDE SEQUENCE</scope>
</reference>
<sequence length="178" mass="20346">MSITFLISVRGLASSPQLFFLIWNMAGNDNKGQFGRSPDVAMVLFMILLVVVVMTEFTMTVQATDAQSVTILNQLGAGGVLSLHCMSRDNDLGQQYLQPGENFGFSFHTNFWGTTQFWCTFGWNSHKDAFTVWRGPGFWRNHSQDCYQCLWYVRPEGFYRAQQGDPMTFVVPWDYSSF</sequence>
<keyword evidence="7" id="KW-0812">Transmembrane</keyword>
<evidence type="ECO:0000313" key="8">
    <source>
        <dbReference type="EMBL" id="CAK9868587.1"/>
    </source>
</evidence>
<organism evidence="8 9">
    <name type="scientific">Sphagnum jensenii</name>
    <dbReference type="NCBI Taxonomy" id="128206"/>
    <lineage>
        <taxon>Eukaryota</taxon>
        <taxon>Viridiplantae</taxon>
        <taxon>Streptophyta</taxon>
        <taxon>Embryophyta</taxon>
        <taxon>Bryophyta</taxon>
        <taxon>Sphagnophytina</taxon>
        <taxon>Sphagnopsida</taxon>
        <taxon>Sphagnales</taxon>
        <taxon>Sphagnaceae</taxon>
        <taxon>Sphagnum</taxon>
    </lineage>
</organism>
<evidence type="ECO:0000256" key="5">
    <source>
        <dbReference type="ARBA" id="ARBA00022729"/>
    </source>
</evidence>
<protein>
    <recommendedName>
        <fullName evidence="6">S-protein homolog</fullName>
    </recommendedName>
</protein>
<dbReference type="Proteomes" id="UP001497522">
    <property type="component" value="Chromosome 18"/>
</dbReference>
<name>A0ABP1B197_9BRYO</name>
<evidence type="ECO:0000256" key="4">
    <source>
        <dbReference type="ARBA" id="ARBA00022525"/>
    </source>
</evidence>
<evidence type="ECO:0000256" key="7">
    <source>
        <dbReference type="SAM" id="Phobius"/>
    </source>
</evidence>
<evidence type="ECO:0000256" key="1">
    <source>
        <dbReference type="ARBA" id="ARBA00004613"/>
    </source>
</evidence>
<evidence type="ECO:0000256" key="6">
    <source>
        <dbReference type="RuleBase" id="RU367044"/>
    </source>
</evidence>
<keyword evidence="4 6" id="KW-0964">Secreted</keyword>
<evidence type="ECO:0000256" key="3">
    <source>
        <dbReference type="ARBA" id="ARBA00022471"/>
    </source>
</evidence>
<dbReference type="PANTHER" id="PTHR31232:SF18">
    <property type="entry name" value="S-PROTEIN HOMOLOG"/>
    <property type="match status" value="1"/>
</dbReference>
<dbReference type="Pfam" id="PF05938">
    <property type="entry name" value="Self-incomp_S1"/>
    <property type="match status" value="1"/>
</dbReference>
<feature type="transmembrane region" description="Helical" evidence="7">
    <location>
        <begin position="40"/>
        <end position="59"/>
    </location>
</feature>
<gene>
    <name evidence="8" type="ORF">CSSPJE1EN2_LOCUS11546</name>
</gene>
<keyword evidence="7" id="KW-0472">Membrane</keyword>
<comment type="subcellular location">
    <subcellularLocation>
        <location evidence="1 6">Secreted</location>
    </subcellularLocation>
</comment>
<dbReference type="PANTHER" id="PTHR31232">
    <property type="match status" value="1"/>
</dbReference>
<keyword evidence="9" id="KW-1185">Reference proteome</keyword>
<dbReference type="EMBL" id="OZ023719">
    <property type="protein sequence ID" value="CAK9868587.1"/>
    <property type="molecule type" value="Genomic_DNA"/>
</dbReference>